<sequence length="135" mass="14404">MFKPAPPSRSRQITRLQEVVVSDPAQTCPFPSPQHTDSVVAEFKPASPSKTYRMRDRGGLRPVYTMPTAGFQPAASTSGVGGGHMWSGMKRAGNPHGELSDGGVHSVSFGELVHGWPDAKRRTGGGGLVIKFKGF</sequence>
<dbReference type="AlphaFoldDB" id="A0AAV2GRW6"/>
<protein>
    <submittedName>
        <fullName evidence="2">Uncharacterized protein</fullName>
    </submittedName>
</protein>
<evidence type="ECO:0000256" key="1">
    <source>
        <dbReference type="SAM" id="MobiDB-lite"/>
    </source>
</evidence>
<gene>
    <name evidence="2" type="ORF">LTRI10_LOCUS52320</name>
</gene>
<dbReference type="Proteomes" id="UP001497516">
    <property type="component" value="Chromosome 9"/>
</dbReference>
<evidence type="ECO:0000313" key="2">
    <source>
        <dbReference type="EMBL" id="CAL1413067.1"/>
    </source>
</evidence>
<reference evidence="2 3" key="1">
    <citation type="submission" date="2024-04" db="EMBL/GenBank/DDBJ databases">
        <authorList>
            <person name="Fracassetti M."/>
        </authorList>
    </citation>
    <scope>NUCLEOTIDE SEQUENCE [LARGE SCALE GENOMIC DNA]</scope>
</reference>
<proteinExistence type="predicted"/>
<accession>A0AAV2GRW6</accession>
<dbReference type="EMBL" id="OZ034822">
    <property type="protein sequence ID" value="CAL1413067.1"/>
    <property type="molecule type" value="Genomic_DNA"/>
</dbReference>
<feature type="region of interest" description="Disordered" evidence="1">
    <location>
        <begin position="75"/>
        <end position="100"/>
    </location>
</feature>
<organism evidence="2 3">
    <name type="scientific">Linum trigynum</name>
    <dbReference type="NCBI Taxonomy" id="586398"/>
    <lineage>
        <taxon>Eukaryota</taxon>
        <taxon>Viridiplantae</taxon>
        <taxon>Streptophyta</taxon>
        <taxon>Embryophyta</taxon>
        <taxon>Tracheophyta</taxon>
        <taxon>Spermatophyta</taxon>
        <taxon>Magnoliopsida</taxon>
        <taxon>eudicotyledons</taxon>
        <taxon>Gunneridae</taxon>
        <taxon>Pentapetalae</taxon>
        <taxon>rosids</taxon>
        <taxon>fabids</taxon>
        <taxon>Malpighiales</taxon>
        <taxon>Linaceae</taxon>
        <taxon>Linum</taxon>
    </lineage>
</organism>
<keyword evidence="3" id="KW-1185">Reference proteome</keyword>
<evidence type="ECO:0000313" key="3">
    <source>
        <dbReference type="Proteomes" id="UP001497516"/>
    </source>
</evidence>
<name>A0AAV2GRW6_9ROSI</name>